<keyword evidence="2" id="KW-0812">Transmembrane</keyword>
<feature type="region of interest" description="Disordered" evidence="1">
    <location>
        <begin position="499"/>
        <end position="518"/>
    </location>
</feature>
<feature type="transmembrane region" description="Helical" evidence="2">
    <location>
        <begin position="122"/>
        <end position="143"/>
    </location>
</feature>
<evidence type="ECO:0000313" key="3">
    <source>
        <dbReference type="EMBL" id="GAA4505860.1"/>
    </source>
</evidence>
<feature type="transmembrane region" description="Helical" evidence="2">
    <location>
        <begin position="163"/>
        <end position="187"/>
    </location>
</feature>
<feature type="transmembrane region" description="Helical" evidence="2">
    <location>
        <begin position="88"/>
        <end position="110"/>
    </location>
</feature>
<keyword evidence="2" id="KW-1133">Transmembrane helix</keyword>
<proteinExistence type="predicted"/>
<feature type="transmembrane region" description="Helical" evidence="2">
    <location>
        <begin position="353"/>
        <end position="371"/>
    </location>
</feature>
<dbReference type="RefSeq" id="WP_345469862.1">
    <property type="nucleotide sequence ID" value="NZ_BAABHF010000038.1"/>
</dbReference>
<sequence length="518" mass="54636">MRKEKIGWLGVLFGVLMLVAGWLIVTHAVQSGHDAPRAEYTGTPSCDGKQMSPGDRCIVTGSRAWQNRTFTYEEAIRNGRKDAKTDQWAGAEVLGGVGAVLVFLGVGTATSAARLSRGIRGVLVPLVASLPLTAVAIMLWPMYERTREASPVPVGNLGKYLHFPYPTVLALLVVLLGTLGTVAPAASESDVARDERRETERREAERARAGGPEAPTRQESRQQTSRGLTAEQREARERFDKGESDDPWESWRLRPLREPAAGQVTRQRIAAALGQVVVLLAVVLAVSSHPLRLELPTVVGGLAAVAGYALIAAPTVSRIDSAPSAWRWGLPALLSLAGAAVESTMSTTTWSGLLNLTLFLSCWGAFTWRFGAALPQPPVTGRVLFTALGLLSWLAAVRVVVVAAAPGSHGVAEIVAYVLAAVGVALGAGAFGTARGTEARNAVPRSLTVACHLTTAVALVAAACYAVLAGGTVIAWIMAGVCAVRAIVDVRRCVHRAEQPVAQSTGEEQPSADARPLP</sequence>
<feature type="transmembrane region" description="Helical" evidence="2">
    <location>
        <begin position="7"/>
        <end position="25"/>
    </location>
</feature>
<keyword evidence="4" id="KW-1185">Reference proteome</keyword>
<accession>A0ABP8QMH4</accession>
<feature type="transmembrane region" description="Helical" evidence="2">
    <location>
        <begin position="414"/>
        <end position="434"/>
    </location>
</feature>
<dbReference type="Proteomes" id="UP001500503">
    <property type="component" value="Unassembled WGS sequence"/>
</dbReference>
<evidence type="ECO:0000256" key="2">
    <source>
        <dbReference type="SAM" id="Phobius"/>
    </source>
</evidence>
<name>A0ABP8QMH4_9ACTN</name>
<feature type="transmembrane region" description="Helical" evidence="2">
    <location>
        <begin position="383"/>
        <end position="408"/>
    </location>
</feature>
<gene>
    <name evidence="3" type="ORF">GCM10023191_062180</name>
</gene>
<protein>
    <submittedName>
        <fullName evidence="3">Uncharacterized protein</fullName>
    </submittedName>
</protein>
<dbReference type="EMBL" id="BAABHF010000038">
    <property type="protein sequence ID" value="GAA4505860.1"/>
    <property type="molecule type" value="Genomic_DNA"/>
</dbReference>
<organism evidence="3 4">
    <name type="scientific">Actinoallomurus oryzae</name>
    <dbReference type="NCBI Taxonomy" id="502180"/>
    <lineage>
        <taxon>Bacteria</taxon>
        <taxon>Bacillati</taxon>
        <taxon>Actinomycetota</taxon>
        <taxon>Actinomycetes</taxon>
        <taxon>Streptosporangiales</taxon>
        <taxon>Thermomonosporaceae</taxon>
        <taxon>Actinoallomurus</taxon>
    </lineage>
</organism>
<reference evidence="4" key="1">
    <citation type="journal article" date="2019" name="Int. J. Syst. Evol. Microbiol.">
        <title>The Global Catalogue of Microorganisms (GCM) 10K type strain sequencing project: providing services to taxonomists for standard genome sequencing and annotation.</title>
        <authorList>
            <consortium name="The Broad Institute Genomics Platform"/>
            <consortium name="The Broad Institute Genome Sequencing Center for Infectious Disease"/>
            <person name="Wu L."/>
            <person name="Ma J."/>
        </authorList>
    </citation>
    <scope>NUCLEOTIDE SEQUENCE [LARGE SCALE GENOMIC DNA]</scope>
    <source>
        <strain evidence="4">JCM 17933</strain>
    </source>
</reference>
<comment type="caution">
    <text evidence="3">The sequence shown here is derived from an EMBL/GenBank/DDBJ whole genome shotgun (WGS) entry which is preliminary data.</text>
</comment>
<evidence type="ECO:0000313" key="4">
    <source>
        <dbReference type="Proteomes" id="UP001500503"/>
    </source>
</evidence>
<feature type="compositionally biased region" description="Basic and acidic residues" evidence="1">
    <location>
        <begin position="231"/>
        <end position="251"/>
    </location>
</feature>
<keyword evidence="2" id="KW-0472">Membrane</keyword>
<feature type="compositionally biased region" description="Basic and acidic residues" evidence="1">
    <location>
        <begin position="190"/>
        <end position="208"/>
    </location>
</feature>
<feature type="transmembrane region" description="Helical" evidence="2">
    <location>
        <begin position="446"/>
        <end position="468"/>
    </location>
</feature>
<evidence type="ECO:0000256" key="1">
    <source>
        <dbReference type="SAM" id="MobiDB-lite"/>
    </source>
</evidence>
<feature type="transmembrane region" description="Helical" evidence="2">
    <location>
        <begin position="295"/>
        <end position="313"/>
    </location>
</feature>
<feature type="region of interest" description="Disordered" evidence="1">
    <location>
        <begin position="186"/>
        <end position="251"/>
    </location>
</feature>
<feature type="transmembrane region" description="Helical" evidence="2">
    <location>
        <begin position="269"/>
        <end position="289"/>
    </location>
</feature>